<evidence type="ECO:0000256" key="2">
    <source>
        <dbReference type="ARBA" id="ARBA00022737"/>
    </source>
</evidence>
<dbReference type="PROSITE" id="PS00678">
    <property type="entry name" value="WD_REPEATS_1"/>
    <property type="match status" value="1"/>
</dbReference>
<dbReference type="PANTHER" id="PTHR10039:SF17">
    <property type="entry name" value="FUNGAL STAND N-TERMINAL GOODBYE DOMAIN-CONTAINING PROTEIN-RELATED"/>
    <property type="match status" value="1"/>
</dbReference>
<accession>A0A8G1VMD5</accession>
<dbReference type="SUPFAM" id="SSF82171">
    <property type="entry name" value="DPP6 N-terminal domain-like"/>
    <property type="match status" value="1"/>
</dbReference>
<feature type="domain" description="Nephrocystin 3-like N-terminal" evidence="5">
    <location>
        <begin position="356"/>
        <end position="542"/>
    </location>
</feature>
<dbReference type="InterPro" id="IPR027417">
    <property type="entry name" value="P-loop_NTPase"/>
</dbReference>
<dbReference type="EMBL" id="KZ825060">
    <property type="protein sequence ID" value="RAH58551.1"/>
    <property type="molecule type" value="Genomic_DNA"/>
</dbReference>
<evidence type="ECO:0000256" key="3">
    <source>
        <dbReference type="PROSITE-ProRule" id="PRU00221"/>
    </source>
</evidence>
<protein>
    <submittedName>
        <fullName evidence="6">WD40 repeat-like protein</fullName>
    </submittedName>
</protein>
<dbReference type="InterPro" id="IPR001680">
    <property type="entry name" value="WD40_rpt"/>
</dbReference>
<gene>
    <name evidence="6" type="ORF">BO85DRAFT_395639</name>
</gene>
<dbReference type="Gene3D" id="3.40.50.300">
    <property type="entry name" value="P-loop containing nucleotide triphosphate hydrolases"/>
    <property type="match status" value="1"/>
</dbReference>
<feature type="domain" description="NWD NACHT-NTPase N-terminal" evidence="4">
    <location>
        <begin position="58"/>
        <end position="284"/>
    </location>
</feature>
<evidence type="ECO:0000259" key="5">
    <source>
        <dbReference type="Pfam" id="PF24883"/>
    </source>
</evidence>
<feature type="repeat" description="WD" evidence="3">
    <location>
        <begin position="1296"/>
        <end position="1327"/>
    </location>
</feature>
<evidence type="ECO:0000313" key="6">
    <source>
        <dbReference type="EMBL" id="RAH58551.1"/>
    </source>
</evidence>
<dbReference type="GeneID" id="37160370"/>
<proteinExistence type="predicted"/>
<reference evidence="6 7" key="1">
    <citation type="submission" date="2018-02" db="EMBL/GenBank/DDBJ databases">
        <title>The genomes of Aspergillus section Nigri reveals drivers in fungal speciation.</title>
        <authorList>
            <consortium name="DOE Joint Genome Institute"/>
            <person name="Vesth T.C."/>
            <person name="Nybo J."/>
            <person name="Theobald S."/>
            <person name="Brandl J."/>
            <person name="Frisvad J.C."/>
            <person name="Nielsen K.F."/>
            <person name="Lyhne E.K."/>
            <person name="Kogle M.E."/>
            <person name="Kuo A."/>
            <person name="Riley R."/>
            <person name="Clum A."/>
            <person name="Nolan M."/>
            <person name="Lipzen A."/>
            <person name="Salamov A."/>
            <person name="Henrissat B."/>
            <person name="Wiebenga A."/>
            <person name="De vries R.P."/>
            <person name="Grigoriev I.V."/>
            <person name="Mortensen U.H."/>
            <person name="Andersen M.R."/>
            <person name="Baker S.E."/>
        </authorList>
    </citation>
    <scope>NUCLEOTIDE SEQUENCE [LARGE SCALE GENOMIC DNA]</scope>
    <source>
        <strain evidence="6 7">CBS 112811</strain>
    </source>
</reference>
<dbReference type="Pfam" id="PF24883">
    <property type="entry name" value="NPHP3_N"/>
    <property type="match status" value="1"/>
</dbReference>
<dbReference type="InterPro" id="IPR015943">
    <property type="entry name" value="WD40/YVTN_repeat-like_dom_sf"/>
</dbReference>
<evidence type="ECO:0000256" key="1">
    <source>
        <dbReference type="ARBA" id="ARBA00022574"/>
    </source>
</evidence>
<evidence type="ECO:0000313" key="7">
    <source>
        <dbReference type="Proteomes" id="UP000249526"/>
    </source>
</evidence>
<dbReference type="SUPFAM" id="SSF101898">
    <property type="entry name" value="NHL repeat"/>
    <property type="match status" value="1"/>
</dbReference>
<name>A0A8G1VMD5_9EURO</name>
<dbReference type="InterPro" id="IPR019775">
    <property type="entry name" value="WD40_repeat_CS"/>
</dbReference>
<dbReference type="Pfam" id="PF00400">
    <property type="entry name" value="WD40"/>
    <property type="match status" value="2"/>
</dbReference>
<evidence type="ECO:0000259" key="4">
    <source>
        <dbReference type="Pfam" id="PF17100"/>
    </source>
</evidence>
<feature type="repeat" description="WD" evidence="3">
    <location>
        <begin position="1109"/>
        <end position="1134"/>
    </location>
</feature>
<dbReference type="RefSeq" id="XP_025516473.1">
    <property type="nucleotide sequence ID" value="XM_025656968.1"/>
</dbReference>
<dbReference type="SUPFAM" id="SSF52540">
    <property type="entry name" value="P-loop containing nucleoside triphosphate hydrolases"/>
    <property type="match status" value="1"/>
</dbReference>
<keyword evidence="2" id="KW-0677">Repeat</keyword>
<keyword evidence="7" id="KW-1185">Reference proteome</keyword>
<dbReference type="SMART" id="SM00320">
    <property type="entry name" value="WD40"/>
    <property type="match status" value="5"/>
</dbReference>
<dbReference type="Proteomes" id="UP000249526">
    <property type="component" value="Unassembled WGS sequence"/>
</dbReference>
<dbReference type="Pfam" id="PF17100">
    <property type="entry name" value="NACHT_N"/>
    <property type="match status" value="1"/>
</dbReference>
<sequence length="1713" mass="192731">MPFRKRLKDLKATLRPPKNSSLNVSQDTSTASLVSHNTPVANESSSIIPDPVPLRLEGLWKKAYLDLQAKSPELLAQYERIVLSSAESDTLNNEKRENTDIDPRLEYCVKGRLEAIEKSRLKICIRGREIEVRKQVRRVVGGILSVKDVISAAVSAEPHASIAWAGVLFLLDPLAKSFHQDEEAMSGFQAVSDLMVRYAFLEKSQTRIYSTSASKVAESPQHLAELVRSKTVELYVLILEYHMCLATHFNHSGYRRFLKDWVDVDKWRNILESITRLDGKIRQDLTIFVGDDIQAIFKELEDSQQVVIDSLSVLKESFKEAKQKELLDDLPVVSKAKFGSFDDGNKSECLEGTRTEILREIQSWAESPDDSQVFWLRGMAGTGKSTISRTFAAACQQRKSLIPHGPSLPAHLYLGASFFFDRSEPGRNTVEKLFPSISYELASSFPDSRDKICQAISENQFIGTQNLRNQWHKLILEPLLTFEKELLLPVTLVLLLDALDEAVSEDPMETGKPAHDIGGVLRLLATAGKLRNIRLKIFLTSRPEICSQFLHALSEGIGVRDFELEKTPMTFEAPNLPKDDITLYLEHEIKQIASRATIKYPESHVNSTCWLTQDDERRIVRTLADRSDGLFIYAATACRFLDGVDDWEDLQARMRELSADDSGESPQELLDRTYSQILSYSVIHSSRKTKTEKADFFGLFQRIIGAVVVLAEPLSIATLEDLLGLSGKAPKTRKLLSSLGSVVSSGDSFESPIRLLHLSFRDFLLGQPQRRCLYDEFCIDSREAHRVLLKSCLNLLSGTLKQDICSLDDPSFLVKDIDPSLLDQKIPVCVRYASQYWSYHLQQADLELSDDDCVHQFLKQNFLYWLELMSILRMIPAAALNVIELESYFSALPRNGRAGIQDMVSDMKRFMLASRNEIENLPLQVYRSALIFAPEQSICRKAYGSLIPSTFSRLPRVMDKWKPLLQELNNKDYGRCLAISSDGKTLAVLCGLWKLSRVNLWGITTGTLLYTIDCGGWPDFIAFLPGDKHILSSGEFQGVQVWDISTGMLLKKILSWEGDSSDDDRWEAPHEDSLSSLGCLAMVHCSRKSIGLIYATQGELEIVHVPTTVNTMAWTPDGAALAISLTDGSILFWDAIESVFLLSLSHTSGIGKGLNMTFSATGELLTETLLSDCVSIKLWDWRTKAMLLEIIDDSLDWRDCQSLDSDTIMHFSPSEKVVTTWHRSTGLQRWDYVTRQRLVRLPTPYAKRRVKLSPNGKMFVLVATIRADRTPITGLFDSATGEFLMSLRGIADYSCVVFNWESRLLISAGLDRIVRIWDLSSELRSEQLAAPLKPDGRLILSHDHQFVLSASTDNICLWENKSGSLSRRVNRKDTEGIAEMFGQVLVRGYKGSILTNLKTATEGMNTNRLFDNIVLDLVQGYLYNCQTEEISSNGRLLAKASVSRESALYEDDSFYITVWDIITGNVACTVPRGYKQEPCLSFSPDGRLLAIVLWNSDSKAIALEVWDVIDGKCRLQWDTCQREELDAIQVLWSADGTKLAINCPIFFLEKEEAHAIIILFDLAKSKTILLEYPGDCAALSSDGRLVATSDLGGRSLSLWERVEDNLTLLGQHINMSLPQSMLVPDLLEFEGDEVIVTGGSRREVRSFLPNWDSRTSRQIQWNDDWIIYGSESVRLPLQYRPRGAVVTKDNVLVMRSTSGEVTFWEFADEAAEG</sequence>
<dbReference type="InterPro" id="IPR031359">
    <property type="entry name" value="NACHT_N"/>
</dbReference>
<organism evidence="6 7">
    <name type="scientific">Aspergillus piperis CBS 112811</name>
    <dbReference type="NCBI Taxonomy" id="1448313"/>
    <lineage>
        <taxon>Eukaryota</taxon>
        <taxon>Fungi</taxon>
        <taxon>Dikarya</taxon>
        <taxon>Ascomycota</taxon>
        <taxon>Pezizomycotina</taxon>
        <taxon>Eurotiomycetes</taxon>
        <taxon>Eurotiomycetidae</taxon>
        <taxon>Eurotiales</taxon>
        <taxon>Aspergillaceae</taxon>
        <taxon>Aspergillus</taxon>
        <taxon>Aspergillus subgen. Circumdati</taxon>
    </lineage>
</organism>
<dbReference type="InterPro" id="IPR036322">
    <property type="entry name" value="WD40_repeat_dom_sf"/>
</dbReference>
<dbReference type="SUPFAM" id="SSF50978">
    <property type="entry name" value="WD40 repeat-like"/>
    <property type="match status" value="1"/>
</dbReference>
<dbReference type="InterPro" id="IPR056884">
    <property type="entry name" value="NPHP3-like_N"/>
</dbReference>
<dbReference type="Gene3D" id="2.130.10.10">
    <property type="entry name" value="YVTN repeat-like/Quinoprotein amine dehydrogenase"/>
    <property type="match status" value="4"/>
</dbReference>
<dbReference type="PANTHER" id="PTHR10039">
    <property type="entry name" value="AMELOGENIN"/>
    <property type="match status" value="1"/>
</dbReference>
<keyword evidence="1 3" id="KW-0853">WD repeat</keyword>
<dbReference type="PROSITE" id="PS50082">
    <property type="entry name" value="WD_REPEATS_2"/>
    <property type="match status" value="2"/>
</dbReference>